<proteinExistence type="predicted"/>
<name>A0A8X7BXS4_9ARAC</name>
<accession>A0A8X7BXS4</accession>
<keyword evidence="2" id="KW-1185">Reference proteome</keyword>
<dbReference type="Gene3D" id="3.40.395.10">
    <property type="entry name" value="Adenoviral Proteinase, Chain A"/>
    <property type="match status" value="1"/>
</dbReference>
<organism evidence="1 2">
    <name type="scientific">Trichonephila inaurata madagascariensis</name>
    <dbReference type="NCBI Taxonomy" id="2747483"/>
    <lineage>
        <taxon>Eukaryota</taxon>
        <taxon>Metazoa</taxon>
        <taxon>Ecdysozoa</taxon>
        <taxon>Arthropoda</taxon>
        <taxon>Chelicerata</taxon>
        <taxon>Arachnida</taxon>
        <taxon>Araneae</taxon>
        <taxon>Araneomorphae</taxon>
        <taxon>Entelegynae</taxon>
        <taxon>Araneoidea</taxon>
        <taxon>Nephilidae</taxon>
        <taxon>Trichonephila</taxon>
        <taxon>Trichonephila inaurata</taxon>
    </lineage>
</organism>
<dbReference type="InterPro" id="IPR038765">
    <property type="entry name" value="Papain-like_cys_pep_sf"/>
</dbReference>
<dbReference type="Proteomes" id="UP000886998">
    <property type="component" value="Unassembled WGS sequence"/>
</dbReference>
<evidence type="ECO:0000313" key="1">
    <source>
        <dbReference type="EMBL" id="GFY49066.1"/>
    </source>
</evidence>
<protein>
    <submittedName>
        <fullName evidence="1">Uncharacterized protein</fullName>
    </submittedName>
</protein>
<dbReference type="SUPFAM" id="SSF54001">
    <property type="entry name" value="Cysteine proteinases"/>
    <property type="match status" value="1"/>
</dbReference>
<dbReference type="EMBL" id="BMAV01006815">
    <property type="protein sequence ID" value="GFY49066.1"/>
    <property type="molecule type" value="Genomic_DNA"/>
</dbReference>
<gene>
    <name evidence="1" type="ORF">TNIN_487641</name>
</gene>
<reference evidence="1" key="1">
    <citation type="submission" date="2020-08" db="EMBL/GenBank/DDBJ databases">
        <title>Multicomponent nature underlies the extraordinary mechanical properties of spider dragline silk.</title>
        <authorList>
            <person name="Kono N."/>
            <person name="Nakamura H."/>
            <person name="Mori M."/>
            <person name="Yoshida Y."/>
            <person name="Ohtoshi R."/>
            <person name="Malay A.D."/>
            <person name="Moran D.A.P."/>
            <person name="Tomita M."/>
            <person name="Numata K."/>
            <person name="Arakawa K."/>
        </authorList>
    </citation>
    <scope>NUCLEOTIDE SEQUENCE</scope>
</reference>
<sequence>MYGFAIRQFLEKCEHHGSSFKGVFSADRIPDLRQWEKASVIVNTQISVGEYGHWLTLYYKDNKLEFFDSFGRHFAEFQYISDYVKQFPDVVSNTIQIQNISSVVCGLYCIFFTLLRDLNYEMNQILKGLSDLGKDRDQHLYNLYTIFNNVFDKLQATEDINLKRKICYDAFIDFDGEG</sequence>
<evidence type="ECO:0000313" key="2">
    <source>
        <dbReference type="Proteomes" id="UP000886998"/>
    </source>
</evidence>
<comment type="caution">
    <text evidence="1">The sequence shown here is derived from an EMBL/GenBank/DDBJ whole genome shotgun (WGS) entry which is preliminary data.</text>
</comment>
<dbReference type="OrthoDB" id="6429004at2759"/>
<dbReference type="AlphaFoldDB" id="A0A8X7BXS4"/>